<dbReference type="InterPro" id="IPR002782">
    <property type="entry name" value="Mut7-C_RNAse_dom"/>
</dbReference>
<proteinExistence type="predicted"/>
<dbReference type="RefSeq" id="WP_125180350.1">
    <property type="nucleotide sequence ID" value="NZ_QZMU01000001.1"/>
</dbReference>
<protein>
    <recommendedName>
        <fullName evidence="1">Mut7-C RNAse domain-containing protein</fullName>
    </recommendedName>
</protein>
<dbReference type="EMBL" id="QZMU01000001">
    <property type="protein sequence ID" value="RRQ21133.1"/>
    <property type="molecule type" value="Genomic_DNA"/>
</dbReference>
<gene>
    <name evidence="2" type="ORF">D6C00_03600</name>
</gene>
<reference evidence="2 3" key="1">
    <citation type="journal article" date="2010" name="Int. J. Syst. Evol. Microbiol.">
        <title>Thiohalobacter thiocyanaticus gen. nov., sp. nov., a moderately halophilic, sulfur-oxidizing gammaproteobacterium from hypersaline lakes, that utilizes thiocyanate.</title>
        <authorList>
            <person name="Sorokin D.Y."/>
            <person name="Kovaleva O.L."/>
            <person name="Tourova T.P."/>
            <person name="Muyzer G."/>
        </authorList>
    </citation>
    <scope>NUCLEOTIDE SEQUENCE [LARGE SCALE GENOMIC DNA]</scope>
    <source>
        <strain evidence="2 3">Hrh1</strain>
    </source>
</reference>
<keyword evidence="3" id="KW-1185">Reference proteome</keyword>
<comment type="caution">
    <text evidence="2">The sequence shown here is derived from an EMBL/GenBank/DDBJ whole genome shotgun (WGS) entry which is preliminary data.</text>
</comment>
<dbReference type="OrthoDB" id="9797655at2"/>
<dbReference type="Proteomes" id="UP000287798">
    <property type="component" value="Unassembled WGS sequence"/>
</dbReference>
<evidence type="ECO:0000313" key="2">
    <source>
        <dbReference type="EMBL" id="RRQ21133.1"/>
    </source>
</evidence>
<dbReference type="Pfam" id="PF01927">
    <property type="entry name" value="Mut7-C"/>
    <property type="match status" value="1"/>
</dbReference>
<sequence length="153" mass="17927">MKLLCDAMLKGLARWLRAAGYDTELPHPDESDRDIIERARLEGRWLVTRDRKLLEFRHADETVIHLQANSLDDCVVELAARLSIDWQYRPFSRCLVCNRPLESAAEARREAAPPDVRGQALWQCPACGRLYWEGSHVRRMRRRLEDFTRKIRG</sequence>
<organism evidence="2 3">
    <name type="scientific">Thiohalobacter thiocyanaticus</name>
    <dbReference type="NCBI Taxonomy" id="585455"/>
    <lineage>
        <taxon>Bacteria</taxon>
        <taxon>Pseudomonadati</taxon>
        <taxon>Pseudomonadota</taxon>
        <taxon>Gammaproteobacteria</taxon>
        <taxon>Thiohalobacterales</taxon>
        <taxon>Thiohalobacteraceae</taxon>
        <taxon>Thiohalobacter</taxon>
    </lineage>
</organism>
<accession>A0A426QHC1</accession>
<evidence type="ECO:0000313" key="3">
    <source>
        <dbReference type="Proteomes" id="UP000287798"/>
    </source>
</evidence>
<name>A0A426QHC1_9GAMM</name>
<evidence type="ECO:0000259" key="1">
    <source>
        <dbReference type="Pfam" id="PF01927"/>
    </source>
</evidence>
<dbReference type="PANTHER" id="PTHR39081:SF1">
    <property type="entry name" value="MUT7-C RNASE DOMAIN-CONTAINING PROTEIN"/>
    <property type="match status" value="1"/>
</dbReference>
<dbReference type="AlphaFoldDB" id="A0A426QHC1"/>
<feature type="domain" description="Mut7-C RNAse" evidence="1">
    <location>
        <begin position="1"/>
        <end position="143"/>
    </location>
</feature>
<dbReference type="PANTHER" id="PTHR39081">
    <property type="entry name" value="MUT7-C DOMAIN-CONTAINING PROTEIN"/>
    <property type="match status" value="1"/>
</dbReference>